<reference evidence="1 2" key="1">
    <citation type="journal article" date="2018" name="Sci. Rep.">
        <title>Genomic signatures of local adaptation to the degree of environmental predictability in rotifers.</title>
        <authorList>
            <person name="Franch-Gras L."/>
            <person name="Hahn C."/>
            <person name="Garcia-Roger E.M."/>
            <person name="Carmona M.J."/>
            <person name="Serra M."/>
            <person name="Gomez A."/>
        </authorList>
    </citation>
    <scope>NUCLEOTIDE SEQUENCE [LARGE SCALE GENOMIC DNA]</scope>
    <source>
        <strain evidence="1">HYR1</strain>
    </source>
</reference>
<dbReference type="Proteomes" id="UP000276133">
    <property type="component" value="Unassembled WGS sequence"/>
</dbReference>
<organism evidence="1 2">
    <name type="scientific">Brachionus plicatilis</name>
    <name type="common">Marine rotifer</name>
    <name type="synonym">Brachionus muelleri</name>
    <dbReference type="NCBI Taxonomy" id="10195"/>
    <lineage>
        <taxon>Eukaryota</taxon>
        <taxon>Metazoa</taxon>
        <taxon>Spiralia</taxon>
        <taxon>Gnathifera</taxon>
        <taxon>Rotifera</taxon>
        <taxon>Eurotatoria</taxon>
        <taxon>Monogononta</taxon>
        <taxon>Pseudotrocha</taxon>
        <taxon>Ploima</taxon>
        <taxon>Brachionidae</taxon>
        <taxon>Brachionus</taxon>
    </lineage>
</organism>
<gene>
    <name evidence="1" type="ORF">BpHYR1_001120</name>
</gene>
<evidence type="ECO:0000313" key="2">
    <source>
        <dbReference type="Proteomes" id="UP000276133"/>
    </source>
</evidence>
<proteinExistence type="predicted"/>
<protein>
    <submittedName>
        <fullName evidence="1">Uncharacterized protein</fullName>
    </submittedName>
</protein>
<sequence>MILKMPLYHIFYRKLGTDQRDQPKTIIFSRKFRPYIIKRLNFQQNSKSKKALNLNM</sequence>
<evidence type="ECO:0000313" key="1">
    <source>
        <dbReference type="EMBL" id="RMZ92817.1"/>
    </source>
</evidence>
<comment type="caution">
    <text evidence="1">The sequence shown here is derived from an EMBL/GenBank/DDBJ whole genome shotgun (WGS) entry which is preliminary data.</text>
</comment>
<dbReference type="AlphaFoldDB" id="A0A3M7P1Y8"/>
<keyword evidence="2" id="KW-1185">Reference proteome</keyword>
<dbReference type="EMBL" id="REGN01014288">
    <property type="protein sequence ID" value="RMZ92817.1"/>
    <property type="molecule type" value="Genomic_DNA"/>
</dbReference>
<name>A0A3M7P1Y8_BRAPC</name>
<accession>A0A3M7P1Y8</accession>